<keyword evidence="4" id="KW-1133">Transmembrane helix</keyword>
<organism evidence="5 6">
    <name type="scientific">Bremerella volcania</name>
    <dbReference type="NCBI Taxonomy" id="2527984"/>
    <lineage>
        <taxon>Bacteria</taxon>
        <taxon>Pseudomonadati</taxon>
        <taxon>Planctomycetota</taxon>
        <taxon>Planctomycetia</taxon>
        <taxon>Pirellulales</taxon>
        <taxon>Pirellulaceae</taxon>
        <taxon>Bremerella</taxon>
    </lineage>
</organism>
<keyword evidence="6" id="KW-1185">Reference proteome</keyword>
<protein>
    <submittedName>
        <fullName evidence="5">Ankyrin repeats (3 copies)</fullName>
    </submittedName>
</protein>
<keyword evidence="4" id="KW-0812">Transmembrane</keyword>
<evidence type="ECO:0000313" key="6">
    <source>
        <dbReference type="Proteomes" id="UP000318626"/>
    </source>
</evidence>
<dbReference type="AlphaFoldDB" id="A0A518C254"/>
<sequence>MAMITTTWSMFRSRYGITIGIVWLSFMQAFFFGCQEKQPVSFPKPVQTLLKPKTVRHTIAQSEGWQPKDFFQAEESRRICEAISAGDQVTLERLLKQSPDVNVTGKYGLTLLHWAFAEENMGAFQTLLKNGANPDLKLSENVPHKIYDVTFVEDSNIFFSSIQCLRPAYCTAALPYSDDPKQPILGGSSMLHLILSRMPCPANEEDIDAMLKHGIEVNTQGAFGYTPCHWAVHNAPRLCVPLLEAGADPSIQDEKGRDVADAVDFQIAEAQKLGRNIQEYEPVIEWLSENYRPIDTQRPSGNAP</sequence>
<evidence type="ECO:0000256" key="2">
    <source>
        <dbReference type="ARBA" id="ARBA00023043"/>
    </source>
</evidence>
<dbReference type="PROSITE" id="PS50297">
    <property type="entry name" value="ANK_REP_REGION"/>
    <property type="match status" value="1"/>
</dbReference>
<evidence type="ECO:0000313" key="5">
    <source>
        <dbReference type="EMBL" id="QDU73307.1"/>
    </source>
</evidence>
<keyword evidence="2 3" id="KW-0040">ANK repeat</keyword>
<name>A0A518C254_9BACT</name>
<dbReference type="InterPro" id="IPR002110">
    <property type="entry name" value="Ankyrin_rpt"/>
</dbReference>
<dbReference type="Proteomes" id="UP000318626">
    <property type="component" value="Chromosome"/>
</dbReference>
<dbReference type="SUPFAM" id="SSF48403">
    <property type="entry name" value="Ankyrin repeat"/>
    <property type="match status" value="1"/>
</dbReference>
<dbReference type="Pfam" id="PF00023">
    <property type="entry name" value="Ank"/>
    <property type="match status" value="2"/>
</dbReference>
<evidence type="ECO:0000256" key="3">
    <source>
        <dbReference type="PROSITE-ProRule" id="PRU00023"/>
    </source>
</evidence>
<dbReference type="PROSITE" id="PS50088">
    <property type="entry name" value="ANK_REPEAT"/>
    <property type="match status" value="1"/>
</dbReference>
<gene>
    <name evidence="5" type="ORF">Pan97_02760</name>
</gene>
<dbReference type="InterPro" id="IPR050776">
    <property type="entry name" value="Ank_Repeat/CDKN_Inhibitor"/>
</dbReference>
<feature type="repeat" description="ANK" evidence="3">
    <location>
        <begin position="107"/>
        <end position="139"/>
    </location>
</feature>
<accession>A0A518C254</accession>
<keyword evidence="1" id="KW-0677">Repeat</keyword>
<feature type="transmembrane region" description="Helical" evidence="4">
    <location>
        <begin position="15"/>
        <end position="34"/>
    </location>
</feature>
<proteinExistence type="predicted"/>
<dbReference type="KEGG" id="bvo:Pan97_02760"/>
<dbReference type="OrthoDB" id="275927at2"/>
<dbReference type="PANTHER" id="PTHR24201">
    <property type="entry name" value="ANK_REP_REGION DOMAIN-CONTAINING PROTEIN"/>
    <property type="match status" value="1"/>
</dbReference>
<keyword evidence="4" id="KW-0472">Membrane</keyword>
<dbReference type="PANTHER" id="PTHR24201:SF2">
    <property type="entry name" value="ANKYRIN REPEAT DOMAIN-CONTAINING PROTEIN 42"/>
    <property type="match status" value="1"/>
</dbReference>
<dbReference type="InterPro" id="IPR036770">
    <property type="entry name" value="Ankyrin_rpt-contain_sf"/>
</dbReference>
<reference evidence="6" key="1">
    <citation type="submission" date="2019-02" db="EMBL/GenBank/DDBJ databases">
        <title>Deep-cultivation of Planctomycetes and their phenomic and genomic characterization uncovers novel biology.</title>
        <authorList>
            <person name="Wiegand S."/>
            <person name="Jogler M."/>
            <person name="Boedeker C."/>
            <person name="Pinto D."/>
            <person name="Vollmers J."/>
            <person name="Rivas-Marin E."/>
            <person name="Kohn T."/>
            <person name="Peeters S.H."/>
            <person name="Heuer A."/>
            <person name="Rast P."/>
            <person name="Oberbeckmann S."/>
            <person name="Bunk B."/>
            <person name="Jeske O."/>
            <person name="Meyerdierks A."/>
            <person name="Storesund J.E."/>
            <person name="Kallscheuer N."/>
            <person name="Luecker S."/>
            <person name="Lage O.M."/>
            <person name="Pohl T."/>
            <person name="Merkel B.J."/>
            <person name="Hornburger P."/>
            <person name="Mueller R.-W."/>
            <person name="Bruemmer F."/>
            <person name="Labrenz M."/>
            <person name="Spormann A.M."/>
            <person name="Op den Camp H."/>
            <person name="Overmann J."/>
            <person name="Amann R."/>
            <person name="Jetten M.S.M."/>
            <person name="Mascher T."/>
            <person name="Medema M.H."/>
            <person name="Devos D.P."/>
            <person name="Kaster A.-K."/>
            <person name="Ovreas L."/>
            <person name="Rohde M."/>
            <person name="Galperin M.Y."/>
            <person name="Jogler C."/>
        </authorList>
    </citation>
    <scope>NUCLEOTIDE SEQUENCE [LARGE SCALE GENOMIC DNA]</scope>
    <source>
        <strain evidence="6">Pan97</strain>
    </source>
</reference>
<dbReference type="EMBL" id="CP036289">
    <property type="protein sequence ID" value="QDU73307.1"/>
    <property type="molecule type" value="Genomic_DNA"/>
</dbReference>
<dbReference type="SMART" id="SM00248">
    <property type="entry name" value="ANK"/>
    <property type="match status" value="4"/>
</dbReference>
<evidence type="ECO:0000256" key="4">
    <source>
        <dbReference type="SAM" id="Phobius"/>
    </source>
</evidence>
<evidence type="ECO:0000256" key="1">
    <source>
        <dbReference type="ARBA" id="ARBA00022737"/>
    </source>
</evidence>
<dbReference type="Gene3D" id="1.25.40.20">
    <property type="entry name" value="Ankyrin repeat-containing domain"/>
    <property type="match status" value="2"/>
</dbReference>